<dbReference type="Pfam" id="PF13476">
    <property type="entry name" value="AAA_23"/>
    <property type="match status" value="1"/>
</dbReference>
<reference evidence="2" key="1">
    <citation type="submission" date="2021-06" db="EMBL/GenBank/DDBJ databases">
        <title>Novel Mycoplasma species detected in California sea lions (Zalophus californianus) from the USA.</title>
        <authorList>
            <person name="Volokhov D.V."/>
            <person name="Furtak V.A."/>
            <person name="Zagorodnyaya T.A."/>
        </authorList>
    </citation>
    <scope>NUCLEOTIDE SEQUENCE [LARGE SCALE GENOMIC DNA]</scope>
    <source>
        <strain evidence="2">CSL 5346</strain>
    </source>
</reference>
<feature type="domain" description="Rad50/SbcC-type AAA" evidence="1">
    <location>
        <begin position="9"/>
        <end position="65"/>
    </location>
</feature>
<keyword evidence="3" id="KW-1185">Reference proteome</keyword>
<proteinExistence type="predicted"/>
<accession>A0ABS6DR59</accession>
<dbReference type="RefSeq" id="WP_216488872.1">
    <property type="nucleotide sequence ID" value="NZ_JAHMHI010000001.1"/>
</dbReference>
<gene>
    <name evidence="2" type="ORF">KQ875_01455</name>
</gene>
<evidence type="ECO:0000313" key="2">
    <source>
        <dbReference type="EMBL" id="MBU4692261.1"/>
    </source>
</evidence>
<organism evidence="2 3">
    <name type="scientific">Mycoplasma zalophi</name>
    <dbReference type="NCBI Taxonomy" id="191287"/>
    <lineage>
        <taxon>Bacteria</taxon>
        <taxon>Bacillati</taxon>
        <taxon>Mycoplasmatota</taxon>
        <taxon>Mollicutes</taxon>
        <taxon>Mycoplasmataceae</taxon>
        <taxon>Mycoplasma</taxon>
    </lineage>
</organism>
<evidence type="ECO:0000259" key="1">
    <source>
        <dbReference type="Pfam" id="PF13476"/>
    </source>
</evidence>
<dbReference type="EMBL" id="JAHMHH010000001">
    <property type="protein sequence ID" value="MBU4692261.1"/>
    <property type="molecule type" value="Genomic_DNA"/>
</dbReference>
<name>A0ABS6DR59_9MOLU</name>
<dbReference type="Proteomes" id="UP000718793">
    <property type="component" value="Unassembled WGS sequence"/>
</dbReference>
<protein>
    <submittedName>
        <fullName evidence="2">AAA family ATPase</fullName>
    </submittedName>
</protein>
<comment type="caution">
    <text evidence="2">The sequence shown here is derived from an EMBL/GenBank/DDBJ whole genome shotgun (WGS) entry which is preliminary data.</text>
</comment>
<sequence>MTFINDLGQTIEIPFSNVNVIFGEKGSGKSTLLRIIAEIIARKFIFKSNDDYFVISEYKLKFKKSFSRCKKHIRSK</sequence>
<dbReference type="InterPro" id="IPR038729">
    <property type="entry name" value="Rad50/SbcC_AAA"/>
</dbReference>
<evidence type="ECO:0000313" key="3">
    <source>
        <dbReference type="Proteomes" id="UP000718793"/>
    </source>
</evidence>